<gene>
    <name evidence="2" type="ORF">SAMN05421823_10187</name>
</gene>
<keyword evidence="2" id="KW-0808">Transferase</keyword>
<keyword evidence="1" id="KW-0472">Membrane</keyword>
<dbReference type="PANTHER" id="PTHR43646">
    <property type="entry name" value="GLYCOSYLTRANSFERASE"/>
    <property type="match status" value="1"/>
</dbReference>
<reference evidence="2 3" key="1">
    <citation type="submission" date="2016-10" db="EMBL/GenBank/DDBJ databases">
        <authorList>
            <person name="de Groot N.N."/>
        </authorList>
    </citation>
    <scope>NUCLEOTIDE SEQUENCE [LARGE SCALE GENOMIC DNA]</scope>
    <source>
        <strain evidence="2 3">DSM 25186</strain>
    </source>
</reference>
<dbReference type="EMBL" id="FNFO01000001">
    <property type="protein sequence ID" value="SDJ77731.1"/>
    <property type="molecule type" value="Genomic_DNA"/>
</dbReference>
<dbReference type="GO" id="GO:0016740">
    <property type="term" value="F:transferase activity"/>
    <property type="evidence" value="ECO:0007669"/>
    <property type="project" value="UniProtKB-KW"/>
</dbReference>
<dbReference type="Proteomes" id="UP000198510">
    <property type="component" value="Unassembled WGS sequence"/>
</dbReference>
<accession>A0A1G8WHP5</accession>
<name>A0A1G8WHP5_9BACT</name>
<evidence type="ECO:0000256" key="1">
    <source>
        <dbReference type="SAM" id="Phobius"/>
    </source>
</evidence>
<feature type="transmembrane region" description="Helical" evidence="1">
    <location>
        <begin position="328"/>
        <end position="348"/>
    </location>
</feature>
<evidence type="ECO:0000313" key="3">
    <source>
        <dbReference type="Proteomes" id="UP000198510"/>
    </source>
</evidence>
<dbReference type="AlphaFoldDB" id="A0A1G8WHP5"/>
<dbReference type="Pfam" id="PF13641">
    <property type="entry name" value="Glyco_tranf_2_3"/>
    <property type="match status" value="1"/>
</dbReference>
<dbReference type="Gene3D" id="3.90.550.10">
    <property type="entry name" value="Spore Coat Polysaccharide Biosynthesis Protein SpsA, Chain A"/>
    <property type="match status" value="1"/>
</dbReference>
<keyword evidence="1" id="KW-0812">Transmembrane</keyword>
<dbReference type="SUPFAM" id="SSF53448">
    <property type="entry name" value="Nucleotide-diphospho-sugar transferases"/>
    <property type="match status" value="1"/>
</dbReference>
<sequence>MVSLALLVLLGSAGTLLWLWRALPAVDPPPPNLSAEVPHVSVLVAARNEAPNIAACLDALLALEYPPDRLEIWIGDDASEDATAAVVQAYANRVPRVHLVSITDRVGQAQGKANVLAQLARRANGTLLAITDADIRVPRQWLHALVPACDVQTGLVSGVTEVTGDTLFSRLQGLDWLLALEVLRVLDVHRQPQTAIGNNMIIRKDVYEATGGYEAIPFSITEDLALFRVVRNLGYITRVLFQPEVLAASAPMPTLAAWLRQRRRWMRGGLTLPVALQAGLLVQLLTYPAVLLAFVDYPVLSCLLLGGRWAGVWLFARKGLKQLKRVHFLKYLLLYEGYAAALYGLLLLRSLLPGKVDWKGRSY</sequence>
<keyword evidence="3" id="KW-1185">Reference proteome</keyword>
<dbReference type="OrthoDB" id="9800276at2"/>
<dbReference type="PANTHER" id="PTHR43646:SF3">
    <property type="entry name" value="SLR1566 PROTEIN"/>
    <property type="match status" value="1"/>
</dbReference>
<dbReference type="STRING" id="1075417.SAMN05421823_10187"/>
<keyword evidence="1" id="KW-1133">Transmembrane helix</keyword>
<organism evidence="2 3">
    <name type="scientific">Catalinimonas alkaloidigena</name>
    <dbReference type="NCBI Taxonomy" id="1075417"/>
    <lineage>
        <taxon>Bacteria</taxon>
        <taxon>Pseudomonadati</taxon>
        <taxon>Bacteroidota</taxon>
        <taxon>Cytophagia</taxon>
        <taxon>Cytophagales</taxon>
        <taxon>Catalimonadaceae</taxon>
        <taxon>Catalinimonas</taxon>
    </lineage>
</organism>
<evidence type="ECO:0000313" key="2">
    <source>
        <dbReference type="EMBL" id="SDJ77731.1"/>
    </source>
</evidence>
<dbReference type="InterPro" id="IPR029044">
    <property type="entry name" value="Nucleotide-diphossugar_trans"/>
</dbReference>
<proteinExistence type="predicted"/>
<protein>
    <submittedName>
        <fullName evidence="2">Glycosyltransferase, catalytic subunit of cellulose synthase and poly-beta-1,6-N-acetylglucosamine synthase</fullName>
    </submittedName>
</protein>